<proteinExistence type="predicted"/>
<organism evidence="1 2">
    <name type="scientific">Xenoophorus captivus</name>
    <dbReference type="NCBI Taxonomy" id="1517983"/>
    <lineage>
        <taxon>Eukaryota</taxon>
        <taxon>Metazoa</taxon>
        <taxon>Chordata</taxon>
        <taxon>Craniata</taxon>
        <taxon>Vertebrata</taxon>
        <taxon>Euteleostomi</taxon>
        <taxon>Actinopterygii</taxon>
        <taxon>Neopterygii</taxon>
        <taxon>Teleostei</taxon>
        <taxon>Neoteleostei</taxon>
        <taxon>Acanthomorphata</taxon>
        <taxon>Ovalentaria</taxon>
        <taxon>Atherinomorphae</taxon>
        <taxon>Cyprinodontiformes</taxon>
        <taxon>Goodeidae</taxon>
        <taxon>Xenoophorus</taxon>
    </lineage>
</organism>
<accession>A0ABV0RC33</accession>
<gene>
    <name evidence="1" type="ORF">XENOCAPTIV_009877</name>
</gene>
<keyword evidence="2" id="KW-1185">Reference proteome</keyword>
<name>A0ABV0RC33_9TELE</name>
<evidence type="ECO:0000313" key="2">
    <source>
        <dbReference type="Proteomes" id="UP001434883"/>
    </source>
</evidence>
<sequence>MVILVINVPKAVKNQILTNKITELCNHTDMFQTLVLISRCLWVFFLGQMKGVRVDFWQHFCSHCADPEGCIWGKQTLLCLEFEEDWRPVQGGPHLLPVDCWR</sequence>
<dbReference type="Proteomes" id="UP001434883">
    <property type="component" value="Unassembled WGS sequence"/>
</dbReference>
<reference evidence="1 2" key="1">
    <citation type="submission" date="2021-06" db="EMBL/GenBank/DDBJ databases">
        <authorList>
            <person name="Palmer J.M."/>
        </authorList>
    </citation>
    <scope>NUCLEOTIDE SEQUENCE [LARGE SCALE GENOMIC DNA]</scope>
    <source>
        <strain evidence="1 2">XC_2019</strain>
        <tissue evidence="1">Muscle</tissue>
    </source>
</reference>
<protein>
    <submittedName>
        <fullName evidence="1">Uncharacterized protein</fullName>
    </submittedName>
</protein>
<dbReference type="EMBL" id="JAHRIN010042229">
    <property type="protein sequence ID" value="MEQ2205696.1"/>
    <property type="molecule type" value="Genomic_DNA"/>
</dbReference>
<evidence type="ECO:0000313" key="1">
    <source>
        <dbReference type="EMBL" id="MEQ2205696.1"/>
    </source>
</evidence>
<comment type="caution">
    <text evidence="1">The sequence shown here is derived from an EMBL/GenBank/DDBJ whole genome shotgun (WGS) entry which is preliminary data.</text>
</comment>